<gene>
    <name evidence="2" type="ORF">BO223_07790</name>
</gene>
<comment type="caution">
    <text evidence="2">The sequence shown here is derived from an EMBL/GenBank/DDBJ whole genome shotgun (WGS) entry which is preliminary data.</text>
</comment>
<keyword evidence="1" id="KW-0472">Membrane</keyword>
<evidence type="ECO:0000313" key="3">
    <source>
        <dbReference type="Proteomes" id="UP000186758"/>
    </source>
</evidence>
<dbReference type="EMBL" id="MPJZ01000063">
    <property type="protein sequence ID" value="OLU44573.1"/>
    <property type="molecule type" value="Genomic_DNA"/>
</dbReference>
<name>A0A1Q9YJF1_9FIRM</name>
<proteinExistence type="predicted"/>
<evidence type="ECO:0000313" key="2">
    <source>
        <dbReference type="EMBL" id="OLU44573.1"/>
    </source>
</evidence>
<keyword evidence="1" id="KW-0812">Transmembrane</keyword>
<protein>
    <submittedName>
        <fullName evidence="2">Uncharacterized protein</fullName>
    </submittedName>
</protein>
<feature type="transmembrane region" description="Helical" evidence="1">
    <location>
        <begin position="20"/>
        <end position="38"/>
    </location>
</feature>
<organism evidence="2 3">
    <name type="scientific">Faecalibaculum rodentium</name>
    <dbReference type="NCBI Taxonomy" id="1702221"/>
    <lineage>
        <taxon>Bacteria</taxon>
        <taxon>Bacillati</taxon>
        <taxon>Bacillota</taxon>
        <taxon>Erysipelotrichia</taxon>
        <taxon>Erysipelotrichales</taxon>
        <taxon>Erysipelotrichaceae</taxon>
        <taxon>Faecalibaculum</taxon>
    </lineage>
</organism>
<accession>A0A1Q9YJF1</accession>
<reference evidence="2 3" key="1">
    <citation type="submission" date="2016-11" db="EMBL/GenBank/DDBJ databases">
        <title>Description of two novel members of the family Erysipelotrichaceae: Ileibacterium lipovorans gen. nov., sp. nov. and Dubosiella newyorkensis, gen. nov., sp. nov.</title>
        <authorList>
            <person name="Cox L.M."/>
            <person name="Sohn J."/>
            <person name="Tyrrell K.L."/>
            <person name="Citron D.M."/>
            <person name="Lawson P.A."/>
            <person name="Patel N.B."/>
            <person name="Iizumi T."/>
            <person name="Perez-Perez G.I."/>
            <person name="Goldstein E.J."/>
            <person name="Blaser M.J."/>
        </authorList>
    </citation>
    <scope>NUCLEOTIDE SEQUENCE [LARGE SCALE GENOMIC DNA]</scope>
    <source>
        <strain evidence="2 3">NYU-BL-K8</strain>
    </source>
</reference>
<dbReference type="AlphaFoldDB" id="A0A1Q9YJF1"/>
<dbReference type="Proteomes" id="UP000186758">
    <property type="component" value="Unassembled WGS sequence"/>
</dbReference>
<sequence length="63" mass="7342">MMIPPFFHSNAEQFLIQVYRNFFTVVSPILILYIFSALRNKSINQILQADGITRKLHRLCMAA</sequence>
<evidence type="ECO:0000256" key="1">
    <source>
        <dbReference type="SAM" id="Phobius"/>
    </source>
</evidence>
<keyword evidence="1" id="KW-1133">Transmembrane helix</keyword>